<keyword evidence="3" id="KW-1185">Reference proteome</keyword>
<dbReference type="Proteomes" id="UP000712045">
    <property type="component" value="Unassembled WGS sequence"/>
</dbReference>
<feature type="region of interest" description="Disordered" evidence="1">
    <location>
        <begin position="115"/>
        <end position="177"/>
    </location>
</feature>
<evidence type="ECO:0000256" key="1">
    <source>
        <dbReference type="SAM" id="MobiDB-lite"/>
    </source>
</evidence>
<feature type="region of interest" description="Disordered" evidence="1">
    <location>
        <begin position="38"/>
        <end position="71"/>
    </location>
</feature>
<dbReference type="RefSeq" id="WP_205082437.1">
    <property type="nucleotide sequence ID" value="NZ_JAFEUF010000037.1"/>
</dbReference>
<gene>
    <name evidence="2" type="ORF">JS521_10420</name>
</gene>
<reference evidence="2 3" key="1">
    <citation type="submission" date="2021-02" db="EMBL/GenBank/DDBJ databases">
        <title>Genome Streptomyces sp. RHZ10.</title>
        <authorList>
            <person name="Besaury L."/>
        </authorList>
    </citation>
    <scope>NUCLEOTIDE SEQUENCE [LARGE SCALE GENOMIC DNA]</scope>
    <source>
        <strain evidence="2 3">RHZ10</strain>
    </source>
</reference>
<evidence type="ECO:0000313" key="2">
    <source>
        <dbReference type="EMBL" id="MBM7054267.1"/>
    </source>
</evidence>
<sequence length="177" mass="18745">MIELLVLIAIAYAGARGVESITNTGDRRLDTKAAEKTVKTVADKGPKGSSKSTVKPGPTDPGGTFSAAAPRSATIGGKAAVPLAVLTETSTVMWKAVGEGYRERWPQIREERRQKMAERAAKRKAEKEAAQVEKEAAEEKRKADEAAAAAGPPPPFPPRRGPPPPRPRGPPPPPTAR</sequence>
<feature type="compositionally biased region" description="Basic and acidic residues" evidence="1">
    <location>
        <begin position="115"/>
        <end position="145"/>
    </location>
</feature>
<organism evidence="2 3">
    <name type="scientific">Streptomyces durocortorensis</name>
    <dbReference type="NCBI Taxonomy" id="2811104"/>
    <lineage>
        <taxon>Bacteria</taxon>
        <taxon>Bacillati</taxon>
        <taxon>Actinomycetota</taxon>
        <taxon>Actinomycetes</taxon>
        <taxon>Kitasatosporales</taxon>
        <taxon>Streptomycetaceae</taxon>
        <taxon>Streptomyces</taxon>
    </lineage>
</organism>
<name>A0ABS2HV32_9ACTN</name>
<feature type="compositionally biased region" description="Pro residues" evidence="1">
    <location>
        <begin position="151"/>
        <end position="177"/>
    </location>
</feature>
<evidence type="ECO:0000313" key="3">
    <source>
        <dbReference type="Proteomes" id="UP000712045"/>
    </source>
</evidence>
<comment type="caution">
    <text evidence="2">The sequence shown here is derived from an EMBL/GenBank/DDBJ whole genome shotgun (WGS) entry which is preliminary data.</text>
</comment>
<proteinExistence type="predicted"/>
<dbReference type="EMBL" id="JAFEUF010000037">
    <property type="protein sequence ID" value="MBM7054267.1"/>
    <property type="molecule type" value="Genomic_DNA"/>
</dbReference>
<protein>
    <submittedName>
        <fullName evidence="2">Uncharacterized protein</fullName>
    </submittedName>
</protein>
<accession>A0ABS2HV32</accession>